<dbReference type="Gene3D" id="2.30.42.10">
    <property type="match status" value="1"/>
</dbReference>
<dbReference type="SUPFAM" id="SSF50156">
    <property type="entry name" value="PDZ domain-like"/>
    <property type="match status" value="1"/>
</dbReference>
<dbReference type="Pfam" id="PF17820">
    <property type="entry name" value="PDZ_6"/>
    <property type="match status" value="1"/>
</dbReference>
<dbReference type="Proteomes" id="UP000284395">
    <property type="component" value="Unassembled WGS sequence"/>
</dbReference>
<dbReference type="Gene3D" id="3.90.226.10">
    <property type="entry name" value="2-enoyl-CoA Hydratase, Chain A, domain 1"/>
    <property type="match status" value="1"/>
</dbReference>
<dbReference type="EMBL" id="RAPF01000002">
    <property type="protein sequence ID" value="RKF22513.1"/>
    <property type="molecule type" value="Genomic_DNA"/>
</dbReference>
<dbReference type="InterPro" id="IPR029045">
    <property type="entry name" value="ClpP/crotonase-like_dom_sf"/>
</dbReference>
<dbReference type="SUPFAM" id="SSF52096">
    <property type="entry name" value="ClpP/crotonase"/>
    <property type="match status" value="1"/>
</dbReference>
<dbReference type="AlphaFoldDB" id="A0A420EPB0"/>
<keyword evidence="4" id="KW-1185">Reference proteome</keyword>
<feature type="chain" id="PRO_5019487925" evidence="1">
    <location>
        <begin position="23"/>
        <end position="388"/>
    </location>
</feature>
<gene>
    <name evidence="3" type="ORF">D6851_04640</name>
</gene>
<dbReference type="InterPro" id="IPR041489">
    <property type="entry name" value="PDZ_6"/>
</dbReference>
<evidence type="ECO:0000256" key="1">
    <source>
        <dbReference type="SAM" id="SignalP"/>
    </source>
</evidence>
<protein>
    <submittedName>
        <fullName evidence="3">Peptidase S41</fullName>
    </submittedName>
</protein>
<name>A0A420EPB0_9SPHN</name>
<evidence type="ECO:0000313" key="4">
    <source>
        <dbReference type="Proteomes" id="UP000284395"/>
    </source>
</evidence>
<organism evidence="3 4">
    <name type="scientific">Altericroceibacterium spongiae</name>
    <dbReference type="NCBI Taxonomy" id="2320269"/>
    <lineage>
        <taxon>Bacteria</taxon>
        <taxon>Pseudomonadati</taxon>
        <taxon>Pseudomonadota</taxon>
        <taxon>Alphaproteobacteria</taxon>
        <taxon>Sphingomonadales</taxon>
        <taxon>Erythrobacteraceae</taxon>
        <taxon>Altericroceibacterium</taxon>
    </lineage>
</organism>
<sequence>MRLGIRRCVLIMCAALSLGAAAEENRYAIAARALDDTIRTEYAYPDKLPGGVLPQSPELSRQRLAVHDRTSLLHYAENRMASLADHHAITGSSFADSWAIIPTYTDLWIIQADDGFLVDAVRENSVAAKAGIEKGQRLVAVNGVPADQAVKAFWDELGLEVTPRRAAYAARVLAAGRRDRDRHLTIADRAGTLRQVVLPSLYGQQVSQVPLSVSSDGSHTVIRFNNSLGDERTIAAFDEAMRRVPSQNDLVLDLRDTPSGGNTTIARAIMGWFVSKAQNYQIHNRPAEKRETGIARQWVEQVLPREGRHRDRLPVIRVGRWTGSMGEGLAVGFAAMGASVQGAPMAGLNGAVEDLPVGDTGLTVKLPTERLMTVFGQPREDFVPEPLS</sequence>
<dbReference type="InterPro" id="IPR036034">
    <property type="entry name" value="PDZ_sf"/>
</dbReference>
<keyword evidence="1" id="KW-0732">Signal</keyword>
<evidence type="ECO:0000313" key="3">
    <source>
        <dbReference type="EMBL" id="RKF22513.1"/>
    </source>
</evidence>
<feature type="signal peptide" evidence="1">
    <location>
        <begin position="1"/>
        <end position="22"/>
    </location>
</feature>
<dbReference type="RefSeq" id="WP_120323709.1">
    <property type="nucleotide sequence ID" value="NZ_RAPF01000002.1"/>
</dbReference>
<reference evidence="3 4" key="1">
    <citation type="submission" date="2018-09" db="EMBL/GenBank/DDBJ databases">
        <title>Altererythrobacter spongiae sp. nov., isolated from a marine sponge.</title>
        <authorList>
            <person name="Zhuang L."/>
            <person name="Luo L."/>
        </authorList>
    </citation>
    <scope>NUCLEOTIDE SEQUENCE [LARGE SCALE GENOMIC DNA]</scope>
    <source>
        <strain evidence="3 4">HN-Y73</strain>
    </source>
</reference>
<proteinExistence type="predicted"/>
<comment type="caution">
    <text evidence="3">The sequence shown here is derived from an EMBL/GenBank/DDBJ whole genome shotgun (WGS) entry which is preliminary data.</text>
</comment>
<dbReference type="OrthoDB" id="9812068at2"/>
<accession>A0A420EPB0</accession>
<evidence type="ECO:0000259" key="2">
    <source>
        <dbReference type="Pfam" id="PF17820"/>
    </source>
</evidence>
<feature type="domain" description="PDZ" evidence="2">
    <location>
        <begin position="118"/>
        <end position="146"/>
    </location>
</feature>